<feature type="domain" description="Dynamin-type G" evidence="6">
    <location>
        <begin position="22"/>
        <end position="304"/>
    </location>
</feature>
<keyword evidence="2 3" id="KW-0342">GTP-binding</keyword>
<dbReference type="GO" id="GO:0016559">
    <property type="term" value="P:peroxisome fission"/>
    <property type="evidence" value="ECO:0007669"/>
    <property type="project" value="TreeGrafter"/>
</dbReference>
<dbReference type="InterPro" id="IPR022812">
    <property type="entry name" value="Dynamin"/>
</dbReference>
<protein>
    <recommendedName>
        <fullName evidence="9">Dynamin GTPase</fullName>
    </recommendedName>
</protein>
<dbReference type="AlphaFoldDB" id="A0A2T9XXX5"/>
<dbReference type="OrthoDB" id="5061070at2759"/>
<dbReference type="GO" id="GO:0005874">
    <property type="term" value="C:microtubule"/>
    <property type="evidence" value="ECO:0007669"/>
    <property type="project" value="TreeGrafter"/>
</dbReference>
<dbReference type="InterPro" id="IPR030381">
    <property type="entry name" value="G_DYNAMIN_dom"/>
</dbReference>
<evidence type="ECO:0000256" key="3">
    <source>
        <dbReference type="RuleBase" id="RU003932"/>
    </source>
</evidence>
<evidence type="ECO:0000259" key="6">
    <source>
        <dbReference type="PROSITE" id="PS51718"/>
    </source>
</evidence>
<dbReference type="PRINTS" id="PR00195">
    <property type="entry name" value="DYNAMIN"/>
</dbReference>
<comment type="caution">
    <text evidence="7">The sequence shown here is derived from an EMBL/GenBank/DDBJ whole genome shotgun (WGS) entry which is preliminary data.</text>
</comment>
<dbReference type="InterPro" id="IPR020850">
    <property type="entry name" value="GED_dom"/>
</dbReference>
<reference evidence="7 8" key="1">
    <citation type="journal article" date="2018" name="MBio">
        <title>Comparative Genomics Reveals the Core Gene Toolbox for the Fungus-Insect Symbiosis.</title>
        <authorList>
            <person name="Wang Y."/>
            <person name="Stata M."/>
            <person name="Wang W."/>
            <person name="Stajich J.E."/>
            <person name="White M.M."/>
            <person name="Moncalvo J.M."/>
        </authorList>
    </citation>
    <scope>NUCLEOTIDE SEQUENCE [LARGE SCALE GENOMIC DNA]</scope>
    <source>
        <strain evidence="7 8">SC-DP-2</strain>
    </source>
</reference>
<dbReference type="Pfam" id="PF00350">
    <property type="entry name" value="Dynamin_N"/>
    <property type="match status" value="1"/>
</dbReference>
<dbReference type="InterPro" id="IPR027417">
    <property type="entry name" value="P-loop_NTPase"/>
</dbReference>
<dbReference type="CDD" id="cd08771">
    <property type="entry name" value="DLP_1"/>
    <property type="match status" value="1"/>
</dbReference>
<evidence type="ECO:0000313" key="8">
    <source>
        <dbReference type="Proteomes" id="UP000245609"/>
    </source>
</evidence>
<dbReference type="SMART" id="SM00053">
    <property type="entry name" value="DYNc"/>
    <property type="match status" value="1"/>
</dbReference>
<dbReference type="GO" id="GO:0008017">
    <property type="term" value="F:microtubule binding"/>
    <property type="evidence" value="ECO:0007669"/>
    <property type="project" value="TreeGrafter"/>
</dbReference>
<dbReference type="InterPro" id="IPR000375">
    <property type="entry name" value="Dynamin_stalk"/>
</dbReference>
<evidence type="ECO:0000259" key="5">
    <source>
        <dbReference type="PROSITE" id="PS51388"/>
    </source>
</evidence>
<keyword evidence="8" id="KW-1185">Reference proteome</keyword>
<name>A0A2T9XXX5_9FUNG</name>
<comment type="similarity">
    <text evidence="3">Belongs to the TRAFAC class dynamin-like GTPase superfamily. Dynamin/Fzo/YdjA family.</text>
</comment>
<sequence>MESLIETVNKLQDIFTTIGQDPIDLPQIVVVGSQSSGKSSVLENLVGFDFLPRGNGIVTRRPLVLQLINVPPSQDQDTDSNSSSVSPTEYAQFLHYPSKKFTDMNEVKNEIQAETERLAGKNKGIVRVPINLKIFSSKVLNLTLIDLPGLTKIPVGDQPTDIDIQIKQLVMEYISKPNSIILAVSPANVDLANSESLKVAREVDPEHKRTLGVLTKLDLMDKGTSAVDILTGRVYPLRLGFTGVVCRSQEETDSNKSIAEALVSEKQFFENHPLYRSIKQHCGSQNLAIVTKSLLASHIKEKLPEIKSKIDSLISSTEYELESFGIISETPQKNNLARLLKLITQFSTNFTNSVEGTWAELPTDQLSGGARLYYIFHQIFSAGLEKINPIVNLSDNDIRTAIRNSSGPRGSLFVPELSFQLLIKPLIKSLESPSQRCVQLAYEELLQIANSCDSNELRRFPKLHQKVMSVASELLRECVQPTSEYVESIIAVERAYINTNHPDFIGGAGALAELQRKADIKKREAAKQILRASNKYGFSSTNHRDSMNIDSDISNIYDNIPSPDLSEFEEENPDPQSKNTEKVAIDSEGSAPNQLADRFSNGLNLDRDRIELSASRQSDTPSFYKSFFANASDKLMGKNIPNPYRKSSIENKQYSSAFYNEETPLSNQLELPIANRINDPNLSGSTINHRAHFITRKLGERLSADERDELEIMLIRLLISSYFNIVKKTVMDLVPKTIMHYLVNQTCESLQNSLVESLYSESFAEDLMQEDPELLKEYNRCKSMLEIYKRSYKIISEIL</sequence>
<dbReference type="GO" id="GO:0005525">
    <property type="term" value="F:GTP binding"/>
    <property type="evidence" value="ECO:0007669"/>
    <property type="project" value="UniProtKB-KW"/>
</dbReference>
<dbReference type="PROSITE" id="PS51388">
    <property type="entry name" value="GED"/>
    <property type="match status" value="1"/>
</dbReference>
<evidence type="ECO:0000256" key="1">
    <source>
        <dbReference type="ARBA" id="ARBA00022741"/>
    </source>
</evidence>
<dbReference type="GO" id="GO:0005777">
    <property type="term" value="C:peroxisome"/>
    <property type="evidence" value="ECO:0007669"/>
    <property type="project" value="TreeGrafter"/>
</dbReference>
<proteinExistence type="inferred from homology"/>
<evidence type="ECO:0000256" key="2">
    <source>
        <dbReference type="ARBA" id="ARBA00023134"/>
    </source>
</evidence>
<evidence type="ECO:0000256" key="4">
    <source>
        <dbReference type="SAM" id="MobiDB-lite"/>
    </source>
</evidence>
<dbReference type="GO" id="GO:0005739">
    <property type="term" value="C:mitochondrion"/>
    <property type="evidence" value="ECO:0007669"/>
    <property type="project" value="TreeGrafter"/>
</dbReference>
<dbReference type="SMART" id="SM00302">
    <property type="entry name" value="GED"/>
    <property type="match status" value="1"/>
</dbReference>
<dbReference type="Proteomes" id="UP000245609">
    <property type="component" value="Unassembled WGS sequence"/>
</dbReference>
<feature type="region of interest" description="Disordered" evidence="4">
    <location>
        <begin position="560"/>
        <end position="581"/>
    </location>
</feature>
<dbReference type="InterPro" id="IPR001401">
    <property type="entry name" value="Dynamin_GTPase"/>
</dbReference>
<gene>
    <name evidence="7" type="ORF">BB560_007213</name>
</gene>
<dbReference type="Pfam" id="PF02212">
    <property type="entry name" value="GED"/>
    <property type="match status" value="1"/>
</dbReference>
<dbReference type="PANTHER" id="PTHR11566:SF235">
    <property type="entry name" value="DYNAMIN-RELATED PROTEIN DNM1"/>
    <property type="match status" value="1"/>
</dbReference>
<dbReference type="STRING" id="133381.A0A2T9XXX5"/>
<dbReference type="FunFam" id="3.40.50.300:FF:001027">
    <property type="entry name" value="dynamin-related protein 3A"/>
    <property type="match status" value="1"/>
</dbReference>
<dbReference type="InterPro" id="IPR045063">
    <property type="entry name" value="Dynamin_N"/>
</dbReference>
<feature type="domain" description="GED" evidence="5">
    <location>
        <begin position="712"/>
        <end position="799"/>
    </location>
</feature>
<dbReference type="PROSITE" id="PS51718">
    <property type="entry name" value="G_DYNAMIN_2"/>
    <property type="match status" value="1"/>
</dbReference>
<evidence type="ECO:0008006" key="9">
    <source>
        <dbReference type="Google" id="ProtNLM"/>
    </source>
</evidence>
<dbReference type="Gene3D" id="1.20.120.1240">
    <property type="entry name" value="Dynamin, middle domain"/>
    <property type="match status" value="2"/>
</dbReference>
<dbReference type="SUPFAM" id="SSF52540">
    <property type="entry name" value="P-loop containing nucleoside triphosphate hydrolases"/>
    <property type="match status" value="1"/>
</dbReference>
<evidence type="ECO:0000313" key="7">
    <source>
        <dbReference type="EMBL" id="PVU84923.1"/>
    </source>
</evidence>
<dbReference type="GO" id="GO:0006897">
    <property type="term" value="P:endocytosis"/>
    <property type="evidence" value="ECO:0007669"/>
    <property type="project" value="TreeGrafter"/>
</dbReference>
<organism evidence="7 8">
    <name type="scientific">Smittium megazygosporum</name>
    <dbReference type="NCBI Taxonomy" id="133381"/>
    <lineage>
        <taxon>Eukaryota</taxon>
        <taxon>Fungi</taxon>
        <taxon>Fungi incertae sedis</taxon>
        <taxon>Zoopagomycota</taxon>
        <taxon>Kickxellomycotina</taxon>
        <taxon>Harpellomycetes</taxon>
        <taxon>Harpellales</taxon>
        <taxon>Legeriomycetaceae</taxon>
        <taxon>Smittium</taxon>
    </lineage>
</organism>
<dbReference type="PROSITE" id="PS00410">
    <property type="entry name" value="G_DYNAMIN_1"/>
    <property type="match status" value="1"/>
</dbReference>
<dbReference type="GO" id="GO:0003924">
    <property type="term" value="F:GTPase activity"/>
    <property type="evidence" value="ECO:0007669"/>
    <property type="project" value="InterPro"/>
</dbReference>
<accession>A0A2T9XXX5</accession>
<keyword evidence="1 3" id="KW-0547">Nucleotide-binding</keyword>
<dbReference type="EMBL" id="MBFS01003778">
    <property type="protein sequence ID" value="PVU84923.1"/>
    <property type="molecule type" value="Genomic_DNA"/>
</dbReference>
<dbReference type="PANTHER" id="PTHR11566">
    <property type="entry name" value="DYNAMIN"/>
    <property type="match status" value="1"/>
</dbReference>
<dbReference type="Pfam" id="PF01031">
    <property type="entry name" value="Dynamin_M"/>
    <property type="match status" value="1"/>
</dbReference>
<dbReference type="InterPro" id="IPR003130">
    <property type="entry name" value="GED"/>
</dbReference>
<dbReference type="Gene3D" id="3.40.50.300">
    <property type="entry name" value="P-loop containing nucleotide triphosphate hydrolases"/>
    <property type="match status" value="1"/>
</dbReference>
<dbReference type="InterPro" id="IPR019762">
    <property type="entry name" value="Dynamin_GTPase_CS"/>
</dbReference>
<dbReference type="GO" id="GO:0000266">
    <property type="term" value="P:mitochondrial fission"/>
    <property type="evidence" value="ECO:0007669"/>
    <property type="project" value="TreeGrafter"/>
</dbReference>
<dbReference type="GO" id="GO:0016020">
    <property type="term" value="C:membrane"/>
    <property type="evidence" value="ECO:0007669"/>
    <property type="project" value="TreeGrafter"/>
</dbReference>
<dbReference type="GO" id="GO:0048312">
    <property type="term" value="P:intracellular distribution of mitochondria"/>
    <property type="evidence" value="ECO:0007669"/>
    <property type="project" value="TreeGrafter"/>
</dbReference>